<proteinExistence type="predicted"/>
<evidence type="ECO:0000313" key="2">
    <source>
        <dbReference type="EnsemblPlants" id="OB06G11340.1"/>
    </source>
</evidence>
<keyword evidence="1" id="KW-1133">Transmembrane helix</keyword>
<dbReference type="Gramene" id="OB06G11340.1">
    <property type="protein sequence ID" value="OB06G11340.1"/>
    <property type="gene ID" value="OB06G11340"/>
</dbReference>
<dbReference type="HOGENOM" id="CLU_1013278_0_0_1"/>
<keyword evidence="1" id="KW-0472">Membrane</keyword>
<reference evidence="2" key="1">
    <citation type="journal article" date="2013" name="Nat. Commun.">
        <title>Whole-genome sequencing of Oryza brachyantha reveals mechanisms underlying Oryza genome evolution.</title>
        <authorList>
            <person name="Chen J."/>
            <person name="Huang Q."/>
            <person name="Gao D."/>
            <person name="Wang J."/>
            <person name="Lang Y."/>
            <person name="Liu T."/>
            <person name="Li B."/>
            <person name="Bai Z."/>
            <person name="Luis Goicoechea J."/>
            <person name="Liang C."/>
            <person name="Chen C."/>
            <person name="Zhang W."/>
            <person name="Sun S."/>
            <person name="Liao Y."/>
            <person name="Zhang X."/>
            <person name="Yang L."/>
            <person name="Song C."/>
            <person name="Wang M."/>
            <person name="Shi J."/>
            <person name="Liu G."/>
            <person name="Liu J."/>
            <person name="Zhou H."/>
            <person name="Zhou W."/>
            <person name="Yu Q."/>
            <person name="An N."/>
            <person name="Chen Y."/>
            <person name="Cai Q."/>
            <person name="Wang B."/>
            <person name="Liu B."/>
            <person name="Min J."/>
            <person name="Huang Y."/>
            <person name="Wu H."/>
            <person name="Li Z."/>
            <person name="Zhang Y."/>
            <person name="Yin Y."/>
            <person name="Song W."/>
            <person name="Jiang J."/>
            <person name="Jackson S.A."/>
            <person name="Wing R.A."/>
            <person name="Wang J."/>
            <person name="Chen M."/>
        </authorList>
    </citation>
    <scope>NUCLEOTIDE SEQUENCE [LARGE SCALE GENOMIC DNA]</scope>
    <source>
        <strain evidence="2">cv. IRGC 101232</strain>
    </source>
</reference>
<dbReference type="EnsemblPlants" id="OB06G11340.1">
    <property type="protein sequence ID" value="OB06G11340.1"/>
    <property type="gene ID" value="OB06G11340"/>
</dbReference>
<protein>
    <submittedName>
        <fullName evidence="2">Uncharacterized protein</fullName>
    </submittedName>
</protein>
<evidence type="ECO:0000313" key="3">
    <source>
        <dbReference type="Proteomes" id="UP000006038"/>
    </source>
</evidence>
<reference evidence="2" key="2">
    <citation type="submission" date="2013-04" db="UniProtKB">
        <authorList>
            <consortium name="EnsemblPlants"/>
        </authorList>
    </citation>
    <scope>IDENTIFICATION</scope>
</reference>
<organism evidence="2">
    <name type="scientific">Oryza brachyantha</name>
    <name type="common">malo sina</name>
    <dbReference type="NCBI Taxonomy" id="4533"/>
    <lineage>
        <taxon>Eukaryota</taxon>
        <taxon>Viridiplantae</taxon>
        <taxon>Streptophyta</taxon>
        <taxon>Embryophyta</taxon>
        <taxon>Tracheophyta</taxon>
        <taxon>Spermatophyta</taxon>
        <taxon>Magnoliopsida</taxon>
        <taxon>Liliopsida</taxon>
        <taxon>Poales</taxon>
        <taxon>Poaceae</taxon>
        <taxon>BOP clade</taxon>
        <taxon>Oryzoideae</taxon>
        <taxon>Oryzeae</taxon>
        <taxon>Oryzinae</taxon>
        <taxon>Oryza</taxon>
    </lineage>
</organism>
<accession>J3MAU0</accession>
<dbReference type="AlphaFoldDB" id="J3MAU0"/>
<keyword evidence="3" id="KW-1185">Reference proteome</keyword>
<name>J3MAU0_ORYBR</name>
<evidence type="ECO:0000256" key="1">
    <source>
        <dbReference type="SAM" id="Phobius"/>
    </source>
</evidence>
<sequence length="275" mass="29701">MQNHRQEEEELEEEEEEEEEKPAFRWFDLVVIIVAGAVGFVAMAVLVGAAVLMRPHTEPSSAGQLEIQVVRGAVFVSMGDGPRPPSSMTFSFHFVASNPMTNLQPGNAKFTGNGAANLIGIYIHIMNFNTSMPGCFRVGGGEDDDIVGVSPGKKVRADWVKTVSSDGGVLGSYFLEVLLGRNSTLITMRLYGKLSSEEKVFSSDGSTVTRTTAVYVMYTCEGVDLTSGDPRLINDTGIGVGDTPCYLSVESHIPPGGNKNCANGYLEHHDIIRFT</sequence>
<keyword evidence="1" id="KW-0812">Transmembrane</keyword>
<dbReference type="Proteomes" id="UP000006038">
    <property type="component" value="Chromosome 6"/>
</dbReference>
<feature type="transmembrane region" description="Helical" evidence="1">
    <location>
        <begin position="29"/>
        <end position="52"/>
    </location>
</feature>